<dbReference type="PANTHER" id="PTHR13847:SF201">
    <property type="entry name" value="PUTATIBE OXIDOREDUCTASE"/>
    <property type="match status" value="1"/>
</dbReference>
<proteinExistence type="predicted"/>
<dbReference type="STRING" id="1305675.BFG57_15785"/>
<evidence type="ECO:0000259" key="1">
    <source>
        <dbReference type="Pfam" id="PF01266"/>
    </source>
</evidence>
<keyword evidence="3" id="KW-1185">Reference proteome</keyword>
<dbReference type="Pfam" id="PF01266">
    <property type="entry name" value="DAO"/>
    <property type="match status" value="1"/>
</dbReference>
<dbReference type="OrthoDB" id="571248at2"/>
<comment type="caution">
    <text evidence="2">The sequence shown here is derived from an EMBL/GenBank/DDBJ whole genome shotgun (WGS) entry which is preliminary data.</text>
</comment>
<dbReference type="Gene3D" id="3.50.50.60">
    <property type="entry name" value="FAD/NAD(P)-binding domain"/>
    <property type="match status" value="1"/>
</dbReference>
<protein>
    <submittedName>
        <fullName evidence="2">Amino acid oxidase</fullName>
    </submittedName>
</protein>
<dbReference type="GO" id="GO:0005737">
    <property type="term" value="C:cytoplasm"/>
    <property type="evidence" value="ECO:0007669"/>
    <property type="project" value="TreeGrafter"/>
</dbReference>
<dbReference type="InterPro" id="IPR036188">
    <property type="entry name" value="FAD/NAD-bd_sf"/>
</dbReference>
<dbReference type="EMBL" id="MJEH01000028">
    <property type="protein sequence ID" value="OEH92441.1"/>
    <property type="molecule type" value="Genomic_DNA"/>
</dbReference>
<dbReference type="Proteomes" id="UP000095209">
    <property type="component" value="Unassembled WGS sequence"/>
</dbReference>
<dbReference type="InterPro" id="IPR006076">
    <property type="entry name" value="FAD-dep_OxRdtase"/>
</dbReference>
<evidence type="ECO:0000313" key="3">
    <source>
        <dbReference type="Proteomes" id="UP000095209"/>
    </source>
</evidence>
<dbReference type="SUPFAM" id="SSF51905">
    <property type="entry name" value="FAD/NAD(P)-binding domain"/>
    <property type="match status" value="1"/>
</dbReference>
<reference evidence="2 3" key="1">
    <citation type="submission" date="2016-08" db="EMBL/GenBank/DDBJ databases">
        <title>Genome of Bacillus solimangrovi GH2-4.</title>
        <authorList>
            <person name="Lim S."/>
            <person name="Kim B.-C."/>
        </authorList>
    </citation>
    <scope>NUCLEOTIDE SEQUENCE [LARGE SCALE GENOMIC DNA]</scope>
    <source>
        <strain evidence="2 3">GH2-4</strain>
    </source>
</reference>
<dbReference type="PANTHER" id="PTHR13847">
    <property type="entry name" value="SARCOSINE DEHYDROGENASE-RELATED"/>
    <property type="match status" value="1"/>
</dbReference>
<gene>
    <name evidence="2" type="ORF">BFG57_15785</name>
</gene>
<dbReference type="Gene3D" id="3.30.9.10">
    <property type="entry name" value="D-Amino Acid Oxidase, subunit A, domain 2"/>
    <property type="match status" value="1"/>
</dbReference>
<evidence type="ECO:0000313" key="2">
    <source>
        <dbReference type="EMBL" id="OEH92441.1"/>
    </source>
</evidence>
<dbReference type="AlphaFoldDB" id="A0A1E5LEC3"/>
<sequence length="408" mass="46164">MNLKSGTLLWMNEFPDAPEYPTLEADLTCDVVVIGSGVSGALAAYYFVQAGLDVVVIDKRKIGHGSTSANTGLLQFSNDKGLAACIHTFGQEAGVRYYKICQQAIDDLEVISKQLSIPTHYRRRDSLYFASNEEDVPQLQMEYEALKRFGFPVTYFGEEEVKEHFSFTKSGAIYSENEADINPYRLAVSIFEDSAKRGARIYQETEMVHVKSNEAGVTVYTNHDHVIKARYAVMASGYETQEMKKNSAATIESTYAVATQQLNDFPGWHKQCLIWETKRPYLYLRTTPDNRILVGGMDEPVLDAKQRDKHLFSKRDALLKEVEALFPDLPELKPEFFWSASFGSTRDGFPFFDTQSDFPNCFFLLGYGGNGTVYSTMGAKIIRDYMLGNPNRDANLFKFKRGKYRTAK</sequence>
<organism evidence="2 3">
    <name type="scientific">Bacillus solimangrovi</name>
    <dbReference type="NCBI Taxonomy" id="1305675"/>
    <lineage>
        <taxon>Bacteria</taxon>
        <taxon>Bacillati</taxon>
        <taxon>Bacillota</taxon>
        <taxon>Bacilli</taxon>
        <taxon>Bacillales</taxon>
        <taxon>Bacillaceae</taxon>
        <taxon>Bacillus</taxon>
    </lineage>
</organism>
<feature type="domain" description="FAD dependent oxidoreductase" evidence="1">
    <location>
        <begin position="30"/>
        <end position="383"/>
    </location>
</feature>
<accession>A0A1E5LEC3</accession>
<dbReference type="RefSeq" id="WP_069717518.1">
    <property type="nucleotide sequence ID" value="NZ_MJEH01000028.1"/>
</dbReference>
<name>A0A1E5LEC3_9BACI</name>